<dbReference type="KEGG" id="muo:115470888"/>
<keyword evidence="12" id="KW-0521">NADP</keyword>
<keyword evidence="9" id="KW-0879">Wnt signaling pathway</keyword>
<evidence type="ECO:0000256" key="13">
    <source>
        <dbReference type="ARBA" id="ARBA00023002"/>
    </source>
</evidence>
<dbReference type="PANTHER" id="PTHR24320">
    <property type="entry name" value="RETINOL DEHYDROGENASE"/>
    <property type="match status" value="1"/>
</dbReference>
<dbReference type="GO" id="GO:0016491">
    <property type="term" value="F:oxidoreductase activity"/>
    <property type="evidence" value="ECO:0007669"/>
    <property type="project" value="UniProtKB-KW"/>
</dbReference>
<dbReference type="InterPro" id="IPR036020">
    <property type="entry name" value="WW_dom_sf"/>
</dbReference>
<dbReference type="Gene3D" id="3.40.50.720">
    <property type="entry name" value="NAD(P)-binding Rossmann-like Domain"/>
    <property type="match status" value="1"/>
</dbReference>
<dbReference type="GO" id="GO:0071560">
    <property type="term" value="P:cellular response to transforming growth factor beta stimulus"/>
    <property type="evidence" value="ECO:0007669"/>
    <property type="project" value="UniProtKB-ARBA"/>
</dbReference>
<keyword evidence="10" id="KW-0053">Apoptosis</keyword>
<keyword evidence="14" id="KW-0333">Golgi apparatus</keyword>
<comment type="subcellular location">
    <subcellularLocation>
        <location evidence="3">Cytoplasm</location>
    </subcellularLocation>
    <subcellularLocation>
        <location evidence="4">Golgi apparatus</location>
    </subcellularLocation>
    <subcellularLocation>
        <location evidence="2">Lysosome</location>
    </subcellularLocation>
    <subcellularLocation>
        <location evidence="1">Mitochondrion</location>
    </subcellularLocation>
</comment>
<dbReference type="SMART" id="SM00456">
    <property type="entry name" value="WW"/>
    <property type="match status" value="2"/>
</dbReference>
<dbReference type="InterPro" id="IPR002347">
    <property type="entry name" value="SDR_fam"/>
</dbReference>
<dbReference type="FunCoup" id="A0A6P7YBD8">
    <property type="interactions" value="1427"/>
</dbReference>
<keyword evidence="8" id="KW-0597">Phosphoprotein</keyword>
<keyword evidence="19" id="KW-1185">Reference proteome</keyword>
<keyword evidence="16" id="KW-0458">Lysosome</keyword>
<organism evidence="19 20">
    <name type="scientific">Microcaecilia unicolor</name>
    <dbReference type="NCBI Taxonomy" id="1415580"/>
    <lineage>
        <taxon>Eukaryota</taxon>
        <taxon>Metazoa</taxon>
        <taxon>Chordata</taxon>
        <taxon>Craniata</taxon>
        <taxon>Vertebrata</taxon>
        <taxon>Euteleostomi</taxon>
        <taxon>Amphibia</taxon>
        <taxon>Gymnophiona</taxon>
        <taxon>Siphonopidae</taxon>
        <taxon>Microcaecilia</taxon>
    </lineage>
</organism>
<evidence type="ECO:0000256" key="9">
    <source>
        <dbReference type="ARBA" id="ARBA00022687"/>
    </source>
</evidence>
<keyword evidence="13" id="KW-0560">Oxidoreductase</keyword>
<evidence type="ECO:0000256" key="3">
    <source>
        <dbReference type="ARBA" id="ARBA00004496"/>
    </source>
</evidence>
<dbReference type="InterPro" id="IPR036291">
    <property type="entry name" value="NAD(P)-bd_dom_sf"/>
</dbReference>
<dbReference type="GeneID" id="115470888"/>
<dbReference type="InterPro" id="IPR001202">
    <property type="entry name" value="WW_dom"/>
</dbReference>
<dbReference type="GO" id="GO:0005794">
    <property type="term" value="C:Golgi apparatus"/>
    <property type="evidence" value="ECO:0007669"/>
    <property type="project" value="UniProtKB-SubCell"/>
</dbReference>
<feature type="domain" description="WW" evidence="18">
    <location>
        <begin position="16"/>
        <end position="49"/>
    </location>
</feature>
<dbReference type="PROSITE" id="PS01159">
    <property type="entry name" value="WW_DOMAIN_1"/>
    <property type="match status" value="2"/>
</dbReference>
<dbReference type="Gene3D" id="2.20.70.10">
    <property type="match status" value="2"/>
</dbReference>
<dbReference type="PROSITE" id="PS50020">
    <property type="entry name" value="WW_DOMAIN_2"/>
    <property type="match status" value="2"/>
</dbReference>
<evidence type="ECO:0000256" key="12">
    <source>
        <dbReference type="ARBA" id="ARBA00022857"/>
    </source>
</evidence>
<keyword evidence="7" id="KW-0963">Cytoplasm</keyword>
<evidence type="ECO:0000259" key="18">
    <source>
        <dbReference type="PROSITE" id="PS50020"/>
    </source>
</evidence>
<dbReference type="PANTHER" id="PTHR24320:SF282">
    <property type="entry name" value="WW DOMAIN-CONTAINING OXIDOREDUCTASE"/>
    <property type="match status" value="1"/>
</dbReference>
<evidence type="ECO:0000256" key="1">
    <source>
        <dbReference type="ARBA" id="ARBA00004173"/>
    </source>
</evidence>
<dbReference type="FunFam" id="2.20.70.10:FF:000032">
    <property type="entry name" value="WW domain containing oxidoreductase"/>
    <property type="match status" value="1"/>
</dbReference>
<evidence type="ECO:0000256" key="15">
    <source>
        <dbReference type="ARBA" id="ARBA00023128"/>
    </source>
</evidence>
<dbReference type="GO" id="GO:0005764">
    <property type="term" value="C:lysosome"/>
    <property type="evidence" value="ECO:0007669"/>
    <property type="project" value="UniProtKB-SubCell"/>
</dbReference>
<evidence type="ECO:0000256" key="11">
    <source>
        <dbReference type="ARBA" id="ARBA00022737"/>
    </source>
</evidence>
<dbReference type="GO" id="GO:0009966">
    <property type="term" value="P:regulation of signal transduction"/>
    <property type="evidence" value="ECO:0007669"/>
    <property type="project" value="UniProtKB-ARBA"/>
</dbReference>
<keyword evidence="11" id="KW-0677">Repeat</keyword>
<evidence type="ECO:0000256" key="17">
    <source>
        <dbReference type="SAM" id="MobiDB-lite"/>
    </source>
</evidence>
<accession>A0A6P7YBD8</accession>
<dbReference type="GO" id="GO:0005739">
    <property type="term" value="C:mitochondrion"/>
    <property type="evidence" value="ECO:0007669"/>
    <property type="project" value="UniProtKB-SubCell"/>
</dbReference>
<dbReference type="InParanoid" id="A0A6P7YBD8"/>
<evidence type="ECO:0000256" key="6">
    <source>
        <dbReference type="ARBA" id="ARBA00016094"/>
    </source>
</evidence>
<dbReference type="GO" id="GO:0019899">
    <property type="term" value="F:enzyme binding"/>
    <property type="evidence" value="ECO:0007669"/>
    <property type="project" value="UniProtKB-ARBA"/>
</dbReference>
<dbReference type="GO" id="GO:0005634">
    <property type="term" value="C:nucleus"/>
    <property type="evidence" value="ECO:0007669"/>
    <property type="project" value="UniProtKB-ARBA"/>
</dbReference>
<dbReference type="GO" id="GO:0016055">
    <property type="term" value="P:Wnt signaling pathway"/>
    <property type="evidence" value="ECO:0007669"/>
    <property type="project" value="UniProtKB-KW"/>
</dbReference>
<dbReference type="PRINTS" id="PR00081">
    <property type="entry name" value="GDHRDH"/>
</dbReference>
<feature type="domain" description="WW" evidence="18">
    <location>
        <begin position="57"/>
        <end position="90"/>
    </location>
</feature>
<evidence type="ECO:0000256" key="14">
    <source>
        <dbReference type="ARBA" id="ARBA00023034"/>
    </source>
</evidence>
<dbReference type="InterPro" id="IPR042732">
    <property type="entry name" value="WWOX_SDR_c-like"/>
</dbReference>
<dbReference type="Proteomes" id="UP000515156">
    <property type="component" value="Chromosome 5"/>
</dbReference>
<dbReference type="RefSeq" id="XP_030060360.1">
    <property type="nucleotide sequence ID" value="XM_030204500.1"/>
</dbReference>
<evidence type="ECO:0000256" key="4">
    <source>
        <dbReference type="ARBA" id="ARBA00004555"/>
    </source>
</evidence>
<dbReference type="CTD" id="51741"/>
<feature type="region of interest" description="Disordered" evidence="17">
    <location>
        <begin position="1"/>
        <end position="22"/>
    </location>
</feature>
<protein>
    <recommendedName>
        <fullName evidence="6">WW domain-containing oxidoreductase</fullName>
    </recommendedName>
</protein>
<comment type="similarity">
    <text evidence="5">Belongs to the short-chain dehydrogenases/reductases (SDR) family.</text>
</comment>
<dbReference type="Pfam" id="PF00397">
    <property type="entry name" value="WW"/>
    <property type="match status" value="2"/>
</dbReference>
<evidence type="ECO:0000256" key="7">
    <source>
        <dbReference type="ARBA" id="ARBA00022490"/>
    </source>
</evidence>
<dbReference type="AlphaFoldDB" id="A0A6P7YBD8"/>
<evidence type="ECO:0000256" key="2">
    <source>
        <dbReference type="ARBA" id="ARBA00004371"/>
    </source>
</evidence>
<reference evidence="20" key="1">
    <citation type="submission" date="2025-08" db="UniProtKB">
        <authorList>
            <consortium name="RefSeq"/>
        </authorList>
    </citation>
    <scope>IDENTIFICATION</scope>
</reference>
<evidence type="ECO:0000256" key="10">
    <source>
        <dbReference type="ARBA" id="ARBA00022703"/>
    </source>
</evidence>
<dbReference type="SUPFAM" id="SSF51735">
    <property type="entry name" value="NAD(P)-binding Rossmann-fold domains"/>
    <property type="match status" value="1"/>
</dbReference>
<gene>
    <name evidence="20" type="primary">WWOX</name>
</gene>
<evidence type="ECO:0000256" key="16">
    <source>
        <dbReference type="ARBA" id="ARBA00023228"/>
    </source>
</evidence>
<dbReference type="GO" id="GO:0006915">
    <property type="term" value="P:apoptotic process"/>
    <property type="evidence" value="ECO:0007669"/>
    <property type="project" value="UniProtKB-KW"/>
</dbReference>
<evidence type="ECO:0000313" key="19">
    <source>
        <dbReference type="Proteomes" id="UP000515156"/>
    </source>
</evidence>
<dbReference type="FunFam" id="3.40.50.720:FF:000353">
    <property type="entry name" value="WW domain-containing oxidoreductase"/>
    <property type="match status" value="1"/>
</dbReference>
<evidence type="ECO:0000256" key="8">
    <source>
        <dbReference type="ARBA" id="ARBA00022553"/>
    </source>
</evidence>
<dbReference type="SUPFAM" id="SSF51045">
    <property type="entry name" value="WW domain"/>
    <property type="match status" value="2"/>
</dbReference>
<sequence>MAALKYAGLDDTDSEDELPPGWEERSTKDGWLYYANHVEEKTQWEHPKTGKRKRVVGDLPYGWEQESDENGHIYFVDHLNKRTTYLDPRLAFTVDDNPSKPSGRQKYDGNTTAMDILQGSDLTGKVAIVTGSNSGIGFETARSLALHGAHVILACRNIARANEVTRKTLDEWHKAKVEAMNLDLSSLHSVQQFAEAFKAKSLPLHILICNAGVFGGPWVLTIDDLESTFQVNYLGHFYLVQLLQDTLRHSAPARVVMVSSESHRFSGIKDASGKLDFNLLSPLKRDYWSMLAYNRSKLCNILFSNELNRRLSPHGVTSNAVHPGNMMYSSLHRSWWVYTVLFTLARPFTKSMQQGAATTIYCATASELEGLGGMYFNNCCRCSPSQEAQNEATAAALWELSERLVQERIGRHAK</sequence>
<proteinExistence type="inferred from homology"/>
<evidence type="ECO:0000256" key="5">
    <source>
        <dbReference type="ARBA" id="ARBA00006484"/>
    </source>
</evidence>
<dbReference type="OrthoDB" id="9989144at2759"/>
<evidence type="ECO:0000313" key="20">
    <source>
        <dbReference type="RefSeq" id="XP_030060360.1"/>
    </source>
</evidence>
<dbReference type="FunFam" id="2.20.70.10:FF:000040">
    <property type="entry name" value="WW domain containing oxidoreductase"/>
    <property type="match status" value="1"/>
</dbReference>
<name>A0A6P7YBD8_9AMPH</name>
<dbReference type="CDD" id="cd00201">
    <property type="entry name" value="WW"/>
    <property type="match status" value="2"/>
</dbReference>
<dbReference type="Pfam" id="PF00106">
    <property type="entry name" value="adh_short"/>
    <property type="match status" value="1"/>
</dbReference>
<keyword evidence="15" id="KW-0496">Mitochondrion</keyword>
<dbReference type="CDD" id="cd09809">
    <property type="entry name" value="human_WWOX_like_SDR_c-like"/>
    <property type="match status" value="1"/>
</dbReference>